<dbReference type="InterPro" id="IPR015943">
    <property type="entry name" value="WD40/YVTN_repeat-like_dom_sf"/>
</dbReference>
<dbReference type="Proteomes" id="UP000676028">
    <property type="component" value="Unassembled WGS sequence"/>
</dbReference>
<evidence type="ECO:0000256" key="1">
    <source>
        <dbReference type="SAM" id="MobiDB-lite"/>
    </source>
</evidence>
<dbReference type="EMBL" id="JAERQX010000041">
    <property type="protein sequence ID" value="MBS8133984.1"/>
    <property type="molecule type" value="Genomic_DNA"/>
</dbReference>
<evidence type="ECO:0000313" key="3">
    <source>
        <dbReference type="EMBL" id="MBS8121250.1"/>
    </source>
</evidence>
<evidence type="ECO:0000313" key="4">
    <source>
        <dbReference type="EMBL" id="MBS8126249.1"/>
    </source>
</evidence>
<evidence type="ECO:0000259" key="2">
    <source>
        <dbReference type="Pfam" id="PF13360"/>
    </source>
</evidence>
<dbReference type="AlphaFoldDB" id="A0A8T5CIP0"/>
<dbReference type="GeneID" id="8923269"/>
<gene>
    <name evidence="3" type="ORF">JK351_19145</name>
    <name evidence="6" type="ORF">JK352_19060</name>
    <name evidence="5" type="ORF">JK353_19065</name>
    <name evidence="4" type="ORF">JK354_19055</name>
</gene>
<dbReference type="Proteomes" id="UP000679371">
    <property type="component" value="Unassembled WGS sequence"/>
</dbReference>
<dbReference type="InterPro" id="IPR011047">
    <property type="entry name" value="Quinoprotein_ADH-like_sf"/>
</dbReference>
<accession>A0A8T5CIP0</accession>
<evidence type="ECO:0000313" key="6">
    <source>
        <dbReference type="EMBL" id="MBS8133984.1"/>
    </source>
</evidence>
<dbReference type="InterPro" id="IPR002372">
    <property type="entry name" value="PQQ_rpt_dom"/>
</dbReference>
<dbReference type="SMART" id="SM00564">
    <property type="entry name" value="PQQ"/>
    <property type="match status" value="6"/>
</dbReference>
<feature type="domain" description="Pyrrolo-quinoline quinone repeat" evidence="2">
    <location>
        <begin position="84"/>
        <end position="198"/>
    </location>
</feature>
<dbReference type="Pfam" id="PF13360">
    <property type="entry name" value="PQQ_2"/>
    <property type="match status" value="2"/>
</dbReference>
<evidence type="ECO:0000313" key="5">
    <source>
        <dbReference type="EMBL" id="MBS8130119.1"/>
    </source>
</evidence>
<proteinExistence type="predicted"/>
<dbReference type="PANTHER" id="PTHR34512:SF30">
    <property type="entry name" value="OUTER MEMBRANE PROTEIN ASSEMBLY FACTOR BAMB"/>
    <property type="match status" value="1"/>
</dbReference>
<dbReference type="PANTHER" id="PTHR34512">
    <property type="entry name" value="CELL SURFACE PROTEIN"/>
    <property type="match status" value="1"/>
</dbReference>
<dbReference type="EMBL" id="JAERQV010000040">
    <property type="protein sequence ID" value="MBS8126249.1"/>
    <property type="molecule type" value="Genomic_DNA"/>
</dbReference>
<feature type="domain" description="Pyrrolo-quinoline quinone repeat" evidence="2">
    <location>
        <begin position="271"/>
        <end position="369"/>
    </location>
</feature>
<feature type="compositionally biased region" description="Polar residues" evidence="1">
    <location>
        <begin position="39"/>
        <end position="56"/>
    </location>
</feature>
<sequence>MPSISRREYLAVSATTVLAATAGCQTSSCTPTDPGVAQWPQTRASPHNTNAVPDQPTLTAGGDYWASSLADDIDITGLVATNDTAVVVGRASREQSGIVTTVQLDDGSSETTHELNRRPTGPPALAGSIAVTPVLGDYTEPSTGGIVALNTASWTTTWTHDTAGRPNPPTVADDLLVATSDRGDVTALDTFTGDTQWARSFGDDHQRASIPAPPAVDDDHVYITADGSAAQGIYALDRETGETQWGIPGPNIPEPLVRTEDIVLASYDRYELVAFDATSGDRQWSKAMYDGDLFAPAVGHRRVFSADKETVYALAVESGDVQWEQALDVAGPPLVVGESVVVPTTDRTVGLSIEDGSELWAVSEASSTGYVPVIRGLLYTSGNTVTLRTNCE</sequence>
<organism evidence="4 7">
    <name type="scientific">Haloferax volcanii</name>
    <name type="common">Halobacterium volcanii</name>
    <dbReference type="NCBI Taxonomy" id="2246"/>
    <lineage>
        <taxon>Archaea</taxon>
        <taxon>Methanobacteriati</taxon>
        <taxon>Methanobacteriota</taxon>
        <taxon>Stenosarchaea group</taxon>
        <taxon>Halobacteria</taxon>
        <taxon>Halobacteriales</taxon>
        <taxon>Haloferacaceae</taxon>
        <taxon>Haloferax</taxon>
    </lineage>
</organism>
<dbReference type="PROSITE" id="PS51257">
    <property type="entry name" value="PROKAR_LIPOPROTEIN"/>
    <property type="match status" value="1"/>
</dbReference>
<dbReference type="RefSeq" id="WP_013035210.1">
    <property type="nucleotide sequence ID" value="NZ_JAERQU010000042.1"/>
</dbReference>
<feature type="region of interest" description="Disordered" evidence="1">
    <location>
        <begin position="25"/>
        <end position="56"/>
    </location>
</feature>
<reference evidence="4" key="1">
    <citation type="journal article" date="2021" name="Nat. Microbiol.">
        <title>Cell division in the archaeon Haloferax volcanii relies on two FtsZ proteins with distinct functions in division ring assembly and constriction.</title>
        <authorList>
            <person name="Liao Y."/>
            <person name="Ithurbide S."/>
            <person name="Evenhuis C."/>
            <person name="Loewe J."/>
            <person name="Duggin I.G."/>
        </authorList>
    </citation>
    <scope>NUCLEOTIDE SEQUENCE</scope>
    <source>
        <strain evidence="3">H98</strain>
        <strain evidence="6">ID112 - delta_ftsZ1_delta_ftsZ2</strain>
        <strain evidence="4">ID76 - delta_ftsZ1</strain>
        <strain evidence="5">ID77 - delta_ftsZ2</strain>
    </source>
</reference>
<comment type="caution">
    <text evidence="4">The sequence shown here is derived from an EMBL/GenBank/DDBJ whole genome shotgun (WGS) entry which is preliminary data.</text>
</comment>
<dbReference type="InterPro" id="IPR018391">
    <property type="entry name" value="PQQ_b-propeller_rpt"/>
</dbReference>
<dbReference type="Gene3D" id="2.40.10.480">
    <property type="match status" value="1"/>
</dbReference>
<dbReference type="Proteomes" id="UP000678484">
    <property type="component" value="Unassembled WGS sequence"/>
</dbReference>
<dbReference type="Gene3D" id="2.130.10.10">
    <property type="entry name" value="YVTN repeat-like/Quinoprotein amine dehydrogenase"/>
    <property type="match status" value="1"/>
</dbReference>
<dbReference type="EMBL" id="JAERQU010000042">
    <property type="protein sequence ID" value="MBS8121250.1"/>
    <property type="molecule type" value="Genomic_DNA"/>
</dbReference>
<protein>
    <submittedName>
        <fullName evidence="4">PQQ-like beta-propeller repeat protein</fullName>
    </submittedName>
</protein>
<name>A0A8T5CIP0_HALVO</name>
<dbReference type="SUPFAM" id="SSF50998">
    <property type="entry name" value="Quinoprotein alcohol dehydrogenase-like"/>
    <property type="match status" value="1"/>
</dbReference>
<dbReference type="EMBL" id="JAERQW010000041">
    <property type="protein sequence ID" value="MBS8130119.1"/>
    <property type="molecule type" value="Genomic_DNA"/>
</dbReference>
<dbReference type="Proteomes" id="UP000679789">
    <property type="component" value="Unassembled WGS sequence"/>
</dbReference>
<evidence type="ECO:0000313" key="7">
    <source>
        <dbReference type="Proteomes" id="UP000676028"/>
    </source>
</evidence>